<dbReference type="Pfam" id="PF03637">
    <property type="entry name" value="Mob1_phocein"/>
    <property type="match status" value="2"/>
</dbReference>
<organism evidence="3 4">
    <name type="scientific">Sporormia fimetaria CBS 119925</name>
    <dbReference type="NCBI Taxonomy" id="1340428"/>
    <lineage>
        <taxon>Eukaryota</taxon>
        <taxon>Fungi</taxon>
        <taxon>Dikarya</taxon>
        <taxon>Ascomycota</taxon>
        <taxon>Pezizomycotina</taxon>
        <taxon>Dothideomycetes</taxon>
        <taxon>Pleosporomycetidae</taxon>
        <taxon>Pleosporales</taxon>
        <taxon>Sporormiaceae</taxon>
        <taxon>Sporormia</taxon>
    </lineage>
</organism>
<feature type="region of interest" description="Disordered" evidence="2">
    <location>
        <begin position="342"/>
        <end position="370"/>
    </location>
</feature>
<keyword evidence="4" id="KW-1185">Reference proteome</keyword>
<feature type="compositionally biased region" description="Polar residues" evidence="2">
    <location>
        <begin position="17"/>
        <end position="27"/>
    </location>
</feature>
<evidence type="ECO:0000313" key="4">
    <source>
        <dbReference type="Proteomes" id="UP000799440"/>
    </source>
</evidence>
<dbReference type="InterPro" id="IPR005301">
    <property type="entry name" value="MOB_kinase_act_fam"/>
</dbReference>
<sequence>MASFFSSVRQGFGGRSNKGNQPKGNGQSTPSPTTPSYSPSTSQPPSVPPLPHSPALSASMSTEGQSGEPAPAPSAASTPRRPPFFFREEYSNLIARGNFMTLAAKPLLVEEGEWLAHQVVDQYRLLEQMIDIIKVVDDRTGKPICNPEVCPTMSASGLVTPYILPPRSSLPMARHTYTWLDKSQNPIKIPAIQYINLVQKWIVGKINDPSIFPTDTNFSASSYASGSLTPGTSTPQGLPPTNLNTSLSQLAGRDWLGKSSGFPESFESDIKGIYRQMMRCYAHIYHRHWLDPFWHVSAHEQLNTCFIHFINVGKLHGLLGDKEIEPMQPLVDLWLAKGLLPAPPQQQDQEAKENAAGGGNAQQQSVRAAA</sequence>
<dbReference type="Proteomes" id="UP000799440">
    <property type="component" value="Unassembled WGS sequence"/>
</dbReference>
<feature type="binding site" evidence="1">
    <location>
        <position position="145"/>
    </location>
    <ligand>
        <name>Zn(2+)</name>
        <dbReference type="ChEBI" id="CHEBI:29105"/>
    </ligand>
</feature>
<evidence type="ECO:0000313" key="3">
    <source>
        <dbReference type="EMBL" id="KAF2745399.1"/>
    </source>
</evidence>
<protein>
    <submittedName>
        <fullName evidence="3">Mob1/phocein</fullName>
    </submittedName>
</protein>
<evidence type="ECO:0000256" key="1">
    <source>
        <dbReference type="PIRSR" id="PIRSR605301-1"/>
    </source>
</evidence>
<reference evidence="3" key="1">
    <citation type="journal article" date="2020" name="Stud. Mycol.">
        <title>101 Dothideomycetes genomes: a test case for predicting lifestyles and emergence of pathogens.</title>
        <authorList>
            <person name="Haridas S."/>
            <person name="Albert R."/>
            <person name="Binder M."/>
            <person name="Bloem J."/>
            <person name="Labutti K."/>
            <person name="Salamov A."/>
            <person name="Andreopoulos B."/>
            <person name="Baker S."/>
            <person name="Barry K."/>
            <person name="Bills G."/>
            <person name="Bluhm B."/>
            <person name="Cannon C."/>
            <person name="Castanera R."/>
            <person name="Culley D."/>
            <person name="Daum C."/>
            <person name="Ezra D."/>
            <person name="Gonzalez J."/>
            <person name="Henrissat B."/>
            <person name="Kuo A."/>
            <person name="Liang C."/>
            <person name="Lipzen A."/>
            <person name="Lutzoni F."/>
            <person name="Magnuson J."/>
            <person name="Mondo S."/>
            <person name="Nolan M."/>
            <person name="Ohm R."/>
            <person name="Pangilinan J."/>
            <person name="Park H.-J."/>
            <person name="Ramirez L."/>
            <person name="Alfaro M."/>
            <person name="Sun H."/>
            <person name="Tritt A."/>
            <person name="Yoshinaga Y."/>
            <person name="Zwiers L.-H."/>
            <person name="Turgeon B."/>
            <person name="Goodwin S."/>
            <person name="Spatafora J."/>
            <person name="Crous P."/>
            <person name="Grigoriev I."/>
        </authorList>
    </citation>
    <scope>NUCLEOTIDE SEQUENCE</scope>
    <source>
        <strain evidence="3">CBS 119925</strain>
    </source>
</reference>
<dbReference type="SUPFAM" id="SSF101152">
    <property type="entry name" value="Mob1/phocein"/>
    <property type="match status" value="1"/>
</dbReference>
<accession>A0A6A6V6R2</accession>
<dbReference type="AlphaFoldDB" id="A0A6A6V6R2"/>
<feature type="binding site" evidence="1">
    <location>
        <position position="283"/>
    </location>
    <ligand>
        <name>Zn(2+)</name>
        <dbReference type="ChEBI" id="CHEBI:29105"/>
    </ligand>
</feature>
<feature type="binding site" evidence="1">
    <location>
        <position position="150"/>
    </location>
    <ligand>
        <name>Zn(2+)</name>
        <dbReference type="ChEBI" id="CHEBI:29105"/>
    </ligand>
</feature>
<dbReference type="OrthoDB" id="10261121at2759"/>
<keyword evidence="1" id="KW-0479">Metal-binding</keyword>
<dbReference type="Gene3D" id="1.20.140.30">
    <property type="entry name" value="MOB kinase activator"/>
    <property type="match status" value="1"/>
</dbReference>
<evidence type="ECO:0000256" key="2">
    <source>
        <dbReference type="SAM" id="MobiDB-lite"/>
    </source>
</evidence>
<name>A0A6A6V6R2_9PLEO</name>
<dbReference type="EMBL" id="MU006582">
    <property type="protein sequence ID" value="KAF2745399.1"/>
    <property type="molecule type" value="Genomic_DNA"/>
</dbReference>
<feature type="compositionally biased region" description="Low complexity" evidence="2">
    <location>
        <begin position="28"/>
        <end position="44"/>
    </location>
</feature>
<gene>
    <name evidence="3" type="ORF">M011DRAFT_478920</name>
</gene>
<dbReference type="SMART" id="SM01388">
    <property type="entry name" value="Mob1_phocein"/>
    <property type="match status" value="1"/>
</dbReference>
<keyword evidence="1" id="KW-0862">Zinc</keyword>
<dbReference type="InterPro" id="IPR036703">
    <property type="entry name" value="MOB_kinase_act_sf"/>
</dbReference>
<feature type="region of interest" description="Disordered" evidence="2">
    <location>
        <begin position="1"/>
        <end position="81"/>
    </location>
</feature>
<proteinExistence type="predicted"/>
<feature type="binding site" evidence="1">
    <location>
        <position position="288"/>
    </location>
    <ligand>
        <name>Zn(2+)</name>
        <dbReference type="ChEBI" id="CHEBI:29105"/>
    </ligand>
</feature>
<dbReference type="PANTHER" id="PTHR22599">
    <property type="entry name" value="MPS ONE BINDER KINASE ACTIVATOR-LIKE MOB"/>
    <property type="match status" value="1"/>
</dbReference>